<dbReference type="RefSeq" id="WP_256656405.1">
    <property type="nucleotide sequence ID" value="NZ_JANIAA010000273.1"/>
</dbReference>
<dbReference type="Pfam" id="PF13385">
    <property type="entry name" value="Laminin_G_3"/>
    <property type="match status" value="1"/>
</dbReference>
<evidence type="ECO:0008006" key="3">
    <source>
        <dbReference type="Google" id="ProtNLM"/>
    </source>
</evidence>
<name>A0ABT1VEJ1_9ACTN</name>
<protein>
    <recommendedName>
        <fullName evidence="3">LamG-like jellyroll fold domain-containing protein</fullName>
    </recommendedName>
</protein>
<dbReference type="SUPFAM" id="SSF49899">
    <property type="entry name" value="Concanavalin A-like lectins/glucanases"/>
    <property type="match status" value="1"/>
</dbReference>
<evidence type="ECO:0000313" key="2">
    <source>
        <dbReference type="Proteomes" id="UP001204746"/>
    </source>
</evidence>
<comment type="caution">
    <text evidence="1">The sequence shown here is derived from an EMBL/GenBank/DDBJ whole genome shotgun (WGS) entry which is preliminary data.</text>
</comment>
<evidence type="ECO:0000313" key="1">
    <source>
        <dbReference type="EMBL" id="MCQ8195711.1"/>
    </source>
</evidence>
<reference evidence="1 2" key="1">
    <citation type="submission" date="2022-07" db="EMBL/GenBank/DDBJ databases">
        <authorList>
            <person name="Phongsopitanun W."/>
            <person name="Tanasupawat S."/>
        </authorList>
    </citation>
    <scope>NUCLEOTIDE SEQUENCE [LARGE SCALE GENOMIC DNA]</scope>
    <source>
        <strain evidence="1 2">RCU-064</strain>
    </source>
</reference>
<sequence length="100" mass="10712">AGAWTHLTGVYDTATKKVQLFVNGEPQAAADFTTPWRAGGGLQIGRLLYQGAWQENTRGLVDEVRTVQSAATQADVAVIADGGLPTHLQELASFRLDEES</sequence>
<dbReference type="EMBL" id="JANIAA010000273">
    <property type="protein sequence ID" value="MCQ8195711.1"/>
    <property type="molecule type" value="Genomic_DNA"/>
</dbReference>
<keyword evidence="2" id="KW-1185">Reference proteome</keyword>
<feature type="non-terminal residue" evidence="1">
    <location>
        <position position="100"/>
    </location>
</feature>
<dbReference type="InterPro" id="IPR013320">
    <property type="entry name" value="ConA-like_dom_sf"/>
</dbReference>
<dbReference type="Proteomes" id="UP001204746">
    <property type="component" value="Unassembled WGS sequence"/>
</dbReference>
<accession>A0ABT1VEJ1</accession>
<dbReference type="Gene3D" id="2.60.120.200">
    <property type="match status" value="1"/>
</dbReference>
<gene>
    <name evidence="1" type="ORF">NP777_47415</name>
</gene>
<feature type="non-terminal residue" evidence="1">
    <location>
        <position position="1"/>
    </location>
</feature>
<organism evidence="1 2">
    <name type="scientific">Streptomyces rugosispiralis</name>
    <dbReference type="NCBI Taxonomy" id="2967341"/>
    <lineage>
        <taxon>Bacteria</taxon>
        <taxon>Bacillati</taxon>
        <taxon>Actinomycetota</taxon>
        <taxon>Actinomycetes</taxon>
        <taxon>Kitasatosporales</taxon>
        <taxon>Streptomycetaceae</taxon>
        <taxon>Streptomyces</taxon>
    </lineage>
</organism>
<proteinExistence type="predicted"/>